<keyword evidence="1" id="KW-0812">Transmembrane</keyword>
<organism evidence="2 3">
    <name type="scientific">Hypholoma sublateritium (strain FD-334 SS-4)</name>
    <dbReference type="NCBI Taxonomy" id="945553"/>
    <lineage>
        <taxon>Eukaryota</taxon>
        <taxon>Fungi</taxon>
        <taxon>Dikarya</taxon>
        <taxon>Basidiomycota</taxon>
        <taxon>Agaricomycotina</taxon>
        <taxon>Agaricomycetes</taxon>
        <taxon>Agaricomycetidae</taxon>
        <taxon>Agaricales</taxon>
        <taxon>Agaricineae</taxon>
        <taxon>Strophariaceae</taxon>
        <taxon>Hypholoma</taxon>
    </lineage>
</organism>
<evidence type="ECO:0000256" key="1">
    <source>
        <dbReference type="SAM" id="Phobius"/>
    </source>
</evidence>
<feature type="transmembrane region" description="Helical" evidence="1">
    <location>
        <begin position="24"/>
        <end position="53"/>
    </location>
</feature>
<keyword evidence="1" id="KW-1133">Transmembrane helix</keyword>
<keyword evidence="3" id="KW-1185">Reference proteome</keyword>
<evidence type="ECO:0000313" key="3">
    <source>
        <dbReference type="Proteomes" id="UP000054270"/>
    </source>
</evidence>
<reference evidence="3" key="1">
    <citation type="submission" date="2014-04" db="EMBL/GenBank/DDBJ databases">
        <title>Evolutionary Origins and Diversification of the Mycorrhizal Mutualists.</title>
        <authorList>
            <consortium name="DOE Joint Genome Institute"/>
            <consortium name="Mycorrhizal Genomics Consortium"/>
            <person name="Kohler A."/>
            <person name="Kuo A."/>
            <person name="Nagy L.G."/>
            <person name="Floudas D."/>
            <person name="Copeland A."/>
            <person name="Barry K.W."/>
            <person name="Cichocki N."/>
            <person name="Veneault-Fourrey C."/>
            <person name="LaButti K."/>
            <person name="Lindquist E.A."/>
            <person name="Lipzen A."/>
            <person name="Lundell T."/>
            <person name="Morin E."/>
            <person name="Murat C."/>
            <person name="Riley R."/>
            <person name="Ohm R."/>
            <person name="Sun H."/>
            <person name="Tunlid A."/>
            <person name="Henrissat B."/>
            <person name="Grigoriev I.V."/>
            <person name="Hibbett D.S."/>
            <person name="Martin F."/>
        </authorList>
    </citation>
    <scope>NUCLEOTIDE SEQUENCE [LARGE SCALE GENOMIC DNA]</scope>
    <source>
        <strain evidence="3">FD-334 SS-4</strain>
    </source>
</reference>
<accession>A0A0D2PG23</accession>
<dbReference type="EMBL" id="KN817518">
    <property type="protein sequence ID" value="KJA29684.1"/>
    <property type="molecule type" value="Genomic_DNA"/>
</dbReference>
<evidence type="ECO:0000313" key="2">
    <source>
        <dbReference type="EMBL" id="KJA29684.1"/>
    </source>
</evidence>
<dbReference type="AlphaFoldDB" id="A0A0D2PG23"/>
<sequence>MQDNTHRFDHHLALATVDAKKSSAVSLITVFSGTVLTGAYLWALITGAPDVYIEDRLRYRHKHKDAHNVATAPNSRFRSFNPQVCISVP</sequence>
<dbReference type="Proteomes" id="UP000054270">
    <property type="component" value="Unassembled WGS sequence"/>
</dbReference>
<gene>
    <name evidence="2" type="ORF">HYPSUDRAFT_228768</name>
</gene>
<keyword evidence="1" id="KW-0472">Membrane</keyword>
<proteinExistence type="predicted"/>
<name>A0A0D2PG23_HYPSF</name>
<protein>
    <submittedName>
        <fullName evidence="2">Uncharacterized protein</fullName>
    </submittedName>
</protein>